<dbReference type="PANTHER" id="PTHR24102:SF28">
    <property type="entry name" value="PHD-TYPE DOMAIN-CONTAINING PROTEIN"/>
    <property type="match status" value="1"/>
</dbReference>
<accession>A0A7S4FA24</accession>
<gene>
    <name evidence="7" type="ORF">PCAR00345_LOCUS36694</name>
</gene>
<sequence>MEQEDRFDDFCSVCLDRGFLLCCEGCSAAFHLSCVNLSAVPEGEWQCPACVAAAEWDRYGDALLSGRGRRRAEARGALRGGRGSGRADRSGGGRADSERSADKEEEQMGLKAQPQASIGSGDACPSADEREEAEHRSGGAAPVKALGTGVRRPRELQPTTTSRTVEYKPGSLPPHWWCEERRTSRHRYRVFHGPGGVSAPSRLIAWRRHTGGSEVEAAAAMAAAVAEVAEAAGAAGAAESAGVIVAERFVASVSAASRCVSAQSLRAASDSDETSDARQAELLARETDSVASGSGNASSAQTCAASATGAEAAAEGAEPSLAAAAIPSRHAAKRRRADEDAPRPASRSGGVRRAHRTLAGRD</sequence>
<dbReference type="SMART" id="SM00249">
    <property type="entry name" value="PHD"/>
    <property type="match status" value="1"/>
</dbReference>
<dbReference type="EMBL" id="HBIZ01058402">
    <property type="protein sequence ID" value="CAE0783990.1"/>
    <property type="molecule type" value="Transcribed_RNA"/>
</dbReference>
<dbReference type="InterPro" id="IPR013083">
    <property type="entry name" value="Znf_RING/FYVE/PHD"/>
</dbReference>
<dbReference type="Pfam" id="PF00628">
    <property type="entry name" value="PHD"/>
    <property type="match status" value="1"/>
</dbReference>
<evidence type="ECO:0000256" key="5">
    <source>
        <dbReference type="SAM" id="MobiDB-lite"/>
    </source>
</evidence>
<protein>
    <recommendedName>
        <fullName evidence="6">PHD-type domain-containing protein</fullName>
    </recommendedName>
</protein>
<dbReference type="InterPro" id="IPR011011">
    <property type="entry name" value="Znf_FYVE_PHD"/>
</dbReference>
<dbReference type="GO" id="GO:0008270">
    <property type="term" value="F:zinc ion binding"/>
    <property type="evidence" value="ECO:0007669"/>
    <property type="project" value="UniProtKB-KW"/>
</dbReference>
<dbReference type="Gene3D" id="3.30.40.10">
    <property type="entry name" value="Zinc/RING finger domain, C3HC4 (zinc finger)"/>
    <property type="match status" value="1"/>
</dbReference>
<organism evidence="7">
    <name type="scientific">Chrysotila carterae</name>
    <name type="common">Marine alga</name>
    <name type="synonym">Syracosphaera carterae</name>
    <dbReference type="NCBI Taxonomy" id="13221"/>
    <lineage>
        <taxon>Eukaryota</taxon>
        <taxon>Haptista</taxon>
        <taxon>Haptophyta</taxon>
        <taxon>Prymnesiophyceae</taxon>
        <taxon>Isochrysidales</taxon>
        <taxon>Isochrysidaceae</taxon>
        <taxon>Chrysotila</taxon>
    </lineage>
</organism>
<dbReference type="PROSITE" id="PS50016">
    <property type="entry name" value="ZF_PHD_2"/>
    <property type="match status" value="1"/>
</dbReference>
<feature type="region of interest" description="Disordered" evidence="5">
    <location>
        <begin position="70"/>
        <end position="169"/>
    </location>
</feature>
<dbReference type="InterPro" id="IPR019787">
    <property type="entry name" value="Znf_PHD-finger"/>
</dbReference>
<evidence type="ECO:0000256" key="4">
    <source>
        <dbReference type="PROSITE-ProRule" id="PRU00146"/>
    </source>
</evidence>
<dbReference type="InterPro" id="IPR001965">
    <property type="entry name" value="Znf_PHD"/>
</dbReference>
<keyword evidence="2 4" id="KW-0863">Zinc-finger</keyword>
<feature type="compositionally biased region" description="Low complexity" evidence="5">
    <location>
        <begin position="304"/>
        <end position="325"/>
    </location>
</feature>
<dbReference type="AlphaFoldDB" id="A0A7S4FA24"/>
<evidence type="ECO:0000256" key="2">
    <source>
        <dbReference type="ARBA" id="ARBA00022771"/>
    </source>
</evidence>
<feature type="domain" description="PHD-type" evidence="6">
    <location>
        <begin position="8"/>
        <end position="53"/>
    </location>
</feature>
<evidence type="ECO:0000256" key="1">
    <source>
        <dbReference type="ARBA" id="ARBA00022723"/>
    </source>
</evidence>
<dbReference type="PROSITE" id="PS01359">
    <property type="entry name" value="ZF_PHD_1"/>
    <property type="match status" value="1"/>
</dbReference>
<evidence type="ECO:0000259" key="6">
    <source>
        <dbReference type="PROSITE" id="PS50016"/>
    </source>
</evidence>
<keyword evidence="3" id="KW-0862">Zinc</keyword>
<dbReference type="PANTHER" id="PTHR24102">
    <property type="entry name" value="PHD FINGER PROTEIN"/>
    <property type="match status" value="1"/>
</dbReference>
<dbReference type="SUPFAM" id="SSF57903">
    <property type="entry name" value="FYVE/PHD zinc finger"/>
    <property type="match status" value="1"/>
</dbReference>
<keyword evidence="1" id="KW-0479">Metal-binding</keyword>
<dbReference type="InterPro" id="IPR019786">
    <property type="entry name" value="Zinc_finger_PHD-type_CS"/>
</dbReference>
<feature type="compositionally biased region" description="Basic and acidic residues" evidence="5">
    <location>
        <begin position="85"/>
        <end position="108"/>
    </location>
</feature>
<feature type="compositionally biased region" description="Basic residues" evidence="5">
    <location>
        <begin position="350"/>
        <end position="362"/>
    </location>
</feature>
<reference evidence="7" key="1">
    <citation type="submission" date="2021-01" db="EMBL/GenBank/DDBJ databases">
        <authorList>
            <person name="Corre E."/>
            <person name="Pelletier E."/>
            <person name="Niang G."/>
            <person name="Scheremetjew M."/>
            <person name="Finn R."/>
            <person name="Kale V."/>
            <person name="Holt S."/>
            <person name="Cochrane G."/>
            <person name="Meng A."/>
            <person name="Brown T."/>
            <person name="Cohen L."/>
        </authorList>
    </citation>
    <scope>NUCLEOTIDE SEQUENCE</scope>
    <source>
        <strain evidence="7">CCMP645</strain>
    </source>
</reference>
<name>A0A7S4FA24_CHRCT</name>
<feature type="region of interest" description="Disordered" evidence="5">
    <location>
        <begin position="304"/>
        <end position="362"/>
    </location>
</feature>
<evidence type="ECO:0000313" key="7">
    <source>
        <dbReference type="EMBL" id="CAE0783990.1"/>
    </source>
</evidence>
<proteinExistence type="predicted"/>
<evidence type="ECO:0000256" key="3">
    <source>
        <dbReference type="ARBA" id="ARBA00022833"/>
    </source>
</evidence>